<dbReference type="EMBL" id="NCDQ01000031">
    <property type="protein sequence ID" value="OYX05511.1"/>
    <property type="molecule type" value="Genomic_DNA"/>
</dbReference>
<feature type="transmembrane region" description="Helical" evidence="1">
    <location>
        <begin position="7"/>
        <end position="30"/>
    </location>
</feature>
<sequence>MEKKSGYALIGLSALTLFIGLIVFVVWLAWLPFNREYELFDIVFVGPVRGLSEGGEVHFSGIKVGEVKDIKLDKSDPNRVVARIRVSADVPIRSTSLASLEPRGITGVNYVQITAGAPGSPLLLEINPRRDIPVIRSQRSAISDLLQGGGTVMSRTIEALNRVNRALSEENVKTFNSVLSDGETVTAEARERKAIIADAQRALQSIEQTSKDISSVSKSSQNLVDGDAQNTLASLNSAADEIKAATKDARRLVSRLQGPTTDFATNELPQLTSAVLTLQTTAENLSSLTKQIKQNPRAVISKAPAKQMRVKP</sequence>
<gene>
    <name evidence="3" type="ORF">B7Z12_03400</name>
</gene>
<dbReference type="Pfam" id="PF02470">
    <property type="entry name" value="MlaD"/>
    <property type="match status" value="1"/>
</dbReference>
<dbReference type="AlphaFoldDB" id="A0A258DCH1"/>
<keyword evidence="1" id="KW-1133">Transmembrane helix</keyword>
<evidence type="ECO:0000313" key="3">
    <source>
        <dbReference type="EMBL" id="OYX05511.1"/>
    </source>
</evidence>
<evidence type="ECO:0000259" key="2">
    <source>
        <dbReference type="Pfam" id="PF02470"/>
    </source>
</evidence>
<dbReference type="PANTHER" id="PTHR36698">
    <property type="entry name" value="BLL5892 PROTEIN"/>
    <property type="match status" value="1"/>
</dbReference>
<accession>A0A258DCH1</accession>
<name>A0A258DCH1_CAUVI</name>
<keyword evidence="1" id="KW-0812">Transmembrane</keyword>
<evidence type="ECO:0000256" key="1">
    <source>
        <dbReference type="SAM" id="Phobius"/>
    </source>
</evidence>
<reference evidence="3 4" key="1">
    <citation type="submission" date="2017-03" db="EMBL/GenBank/DDBJ databases">
        <title>Lifting the veil on microbial sulfur biogeochemistry in mining wastewaters.</title>
        <authorList>
            <person name="Kantor R.S."/>
            <person name="Colenbrander Nelson T."/>
            <person name="Marshall S."/>
            <person name="Bennett D."/>
            <person name="Apte S."/>
            <person name="Camacho D."/>
            <person name="Thomas B.C."/>
            <person name="Warren L.A."/>
            <person name="Banfield J.F."/>
        </authorList>
    </citation>
    <scope>NUCLEOTIDE SEQUENCE [LARGE SCALE GENOMIC DNA]</scope>
    <source>
        <strain evidence="3">32-67-7</strain>
    </source>
</reference>
<feature type="domain" description="Mce/MlaD" evidence="2">
    <location>
        <begin position="48"/>
        <end position="116"/>
    </location>
</feature>
<keyword evidence="1" id="KW-0472">Membrane</keyword>
<protein>
    <submittedName>
        <fullName evidence="3">ABC transporter substrate-binding protein</fullName>
    </submittedName>
</protein>
<dbReference type="Proteomes" id="UP000215616">
    <property type="component" value="Unassembled WGS sequence"/>
</dbReference>
<evidence type="ECO:0000313" key="4">
    <source>
        <dbReference type="Proteomes" id="UP000215616"/>
    </source>
</evidence>
<dbReference type="InterPro" id="IPR003399">
    <property type="entry name" value="Mce/MlaD"/>
</dbReference>
<proteinExistence type="predicted"/>
<organism evidence="3 4">
    <name type="scientific">Caulobacter vibrioides</name>
    <name type="common">Caulobacter crescentus</name>
    <dbReference type="NCBI Taxonomy" id="155892"/>
    <lineage>
        <taxon>Bacteria</taxon>
        <taxon>Pseudomonadati</taxon>
        <taxon>Pseudomonadota</taxon>
        <taxon>Alphaproteobacteria</taxon>
        <taxon>Caulobacterales</taxon>
        <taxon>Caulobacteraceae</taxon>
        <taxon>Caulobacter</taxon>
    </lineage>
</organism>
<dbReference type="PANTHER" id="PTHR36698:SF2">
    <property type="entry name" value="MCE_MLAD DOMAIN-CONTAINING PROTEIN"/>
    <property type="match status" value="1"/>
</dbReference>
<comment type="caution">
    <text evidence="3">The sequence shown here is derived from an EMBL/GenBank/DDBJ whole genome shotgun (WGS) entry which is preliminary data.</text>
</comment>